<keyword evidence="2" id="KW-0560">Oxidoreductase</keyword>
<dbReference type="Pfam" id="PF00106">
    <property type="entry name" value="adh_short"/>
    <property type="match status" value="1"/>
</dbReference>
<evidence type="ECO:0000313" key="3">
    <source>
        <dbReference type="EMBL" id="EQC32205.1"/>
    </source>
</evidence>
<accession>T0QF29</accession>
<dbReference type="OrthoDB" id="37659at2759"/>
<reference evidence="3 4" key="1">
    <citation type="submission" date="2012-04" db="EMBL/GenBank/DDBJ databases">
        <title>The Genome Sequence of Saprolegnia declina VS20.</title>
        <authorList>
            <consortium name="The Broad Institute Genome Sequencing Platform"/>
            <person name="Russ C."/>
            <person name="Nusbaum C."/>
            <person name="Tyler B."/>
            <person name="van West P."/>
            <person name="Dieguez-Uribeondo J."/>
            <person name="de Bruijn I."/>
            <person name="Tripathy S."/>
            <person name="Jiang R."/>
            <person name="Young S.K."/>
            <person name="Zeng Q."/>
            <person name="Gargeya S."/>
            <person name="Fitzgerald M."/>
            <person name="Haas B."/>
            <person name="Abouelleil A."/>
            <person name="Alvarado L."/>
            <person name="Arachchi H.M."/>
            <person name="Berlin A."/>
            <person name="Chapman S.B."/>
            <person name="Goldberg J."/>
            <person name="Griggs A."/>
            <person name="Gujja S."/>
            <person name="Hansen M."/>
            <person name="Howarth C."/>
            <person name="Imamovic A."/>
            <person name="Larimer J."/>
            <person name="McCowen C."/>
            <person name="Montmayeur A."/>
            <person name="Murphy C."/>
            <person name="Neiman D."/>
            <person name="Pearson M."/>
            <person name="Priest M."/>
            <person name="Roberts A."/>
            <person name="Saif S."/>
            <person name="Shea T."/>
            <person name="Sisk P."/>
            <person name="Sykes S."/>
            <person name="Wortman J."/>
            <person name="Nusbaum C."/>
            <person name="Birren B."/>
        </authorList>
    </citation>
    <scope>NUCLEOTIDE SEQUENCE [LARGE SCALE GENOMIC DNA]</scope>
    <source>
        <strain evidence="3 4">VS20</strain>
    </source>
</reference>
<comment type="similarity">
    <text evidence="1">Belongs to the short-chain dehydrogenases/reductases (SDR) family.</text>
</comment>
<evidence type="ECO:0008006" key="5">
    <source>
        <dbReference type="Google" id="ProtNLM"/>
    </source>
</evidence>
<dbReference type="InterPro" id="IPR020904">
    <property type="entry name" value="Sc_DH/Rdtase_CS"/>
</dbReference>
<dbReference type="Gene3D" id="3.40.50.720">
    <property type="entry name" value="NAD(P)-binding Rossmann-like Domain"/>
    <property type="match status" value="1"/>
</dbReference>
<dbReference type="eggNOG" id="KOG0725">
    <property type="taxonomic scope" value="Eukaryota"/>
</dbReference>
<dbReference type="InterPro" id="IPR036291">
    <property type="entry name" value="NAD(P)-bd_dom_sf"/>
</dbReference>
<dbReference type="InterPro" id="IPR002347">
    <property type="entry name" value="SDR_fam"/>
</dbReference>
<keyword evidence="4" id="KW-1185">Reference proteome</keyword>
<dbReference type="RefSeq" id="XP_008614146.1">
    <property type="nucleotide sequence ID" value="XM_008615924.1"/>
</dbReference>
<dbReference type="PANTHER" id="PTHR43669">
    <property type="entry name" value="5-KETO-D-GLUCONATE 5-REDUCTASE"/>
    <property type="match status" value="1"/>
</dbReference>
<name>T0QF29_SAPDV</name>
<dbReference type="Proteomes" id="UP000030762">
    <property type="component" value="Unassembled WGS sequence"/>
</dbReference>
<evidence type="ECO:0000256" key="1">
    <source>
        <dbReference type="ARBA" id="ARBA00006484"/>
    </source>
</evidence>
<dbReference type="AlphaFoldDB" id="T0QF29"/>
<dbReference type="GO" id="GO:0016491">
    <property type="term" value="F:oxidoreductase activity"/>
    <property type="evidence" value="ECO:0007669"/>
    <property type="project" value="UniProtKB-KW"/>
</dbReference>
<dbReference type="OMA" id="LEIAPPW"/>
<dbReference type="PROSITE" id="PS00061">
    <property type="entry name" value="ADH_SHORT"/>
    <property type="match status" value="1"/>
</dbReference>
<dbReference type="SUPFAM" id="SSF51735">
    <property type="entry name" value="NAD(P)-binding Rossmann-fold domains"/>
    <property type="match status" value="1"/>
</dbReference>
<evidence type="ECO:0000256" key="2">
    <source>
        <dbReference type="ARBA" id="ARBA00023002"/>
    </source>
</evidence>
<dbReference type="PANTHER" id="PTHR43669:SF3">
    <property type="entry name" value="ALCOHOL DEHYDROGENASE, PUTATIVE (AFU_ORTHOLOGUE AFUA_3G03445)-RELATED"/>
    <property type="match status" value="1"/>
</dbReference>
<dbReference type="STRING" id="1156394.T0QF29"/>
<proteinExistence type="inferred from homology"/>
<sequence length="256" mass="26816">MESMTGHTIVVTGGGSGIGLALASRLLGLGNTVIIVGRRAAKLAEAKAAHPGLHTVVGDVESAAQREALFATLIASYPAINVFVHNAGVQHTLNLKAGVAPSWDALASEININYAGVIHLSMLLIPHLVAKPFSALITVTSGIAFAPIVALPIYCSTKAALHSFTWSLRHQLADTSVRVIEIVPPEVNTELEAPGLHTNGISVDVFADSVLARLGAGETEIGHGMAETGRLAFRAAFEIPFENMNKDIHFPTPSAQ</sequence>
<dbReference type="InParanoid" id="T0QF29"/>
<organism evidence="3 4">
    <name type="scientific">Saprolegnia diclina (strain VS20)</name>
    <dbReference type="NCBI Taxonomy" id="1156394"/>
    <lineage>
        <taxon>Eukaryota</taxon>
        <taxon>Sar</taxon>
        <taxon>Stramenopiles</taxon>
        <taxon>Oomycota</taxon>
        <taxon>Saprolegniomycetes</taxon>
        <taxon>Saprolegniales</taxon>
        <taxon>Saprolegniaceae</taxon>
        <taxon>Saprolegnia</taxon>
    </lineage>
</organism>
<dbReference type="EMBL" id="JH767164">
    <property type="protein sequence ID" value="EQC32205.1"/>
    <property type="molecule type" value="Genomic_DNA"/>
</dbReference>
<dbReference type="PRINTS" id="PR00081">
    <property type="entry name" value="GDHRDH"/>
</dbReference>
<dbReference type="VEuPathDB" id="FungiDB:SDRG_09957"/>
<dbReference type="GeneID" id="19950684"/>
<evidence type="ECO:0000313" key="4">
    <source>
        <dbReference type="Proteomes" id="UP000030762"/>
    </source>
</evidence>
<protein>
    <recommendedName>
        <fullName evidence="5">Oxidoreductase</fullName>
    </recommendedName>
</protein>
<gene>
    <name evidence="3" type="ORF">SDRG_09957</name>
</gene>